<dbReference type="InterPro" id="IPR007667">
    <property type="entry name" value="Hypoxia_induced_domain"/>
</dbReference>
<keyword evidence="7" id="KW-1185">Reference proteome</keyword>
<feature type="transmembrane region" description="Helical" evidence="4">
    <location>
        <begin position="58"/>
        <end position="74"/>
    </location>
</feature>
<name>A0ABV8RML1_9SPHN</name>
<evidence type="ECO:0000313" key="7">
    <source>
        <dbReference type="Proteomes" id="UP001595828"/>
    </source>
</evidence>
<evidence type="ECO:0000256" key="3">
    <source>
        <dbReference type="ARBA" id="ARBA00023136"/>
    </source>
</evidence>
<reference evidence="7" key="1">
    <citation type="journal article" date="2019" name="Int. J. Syst. Evol. Microbiol.">
        <title>The Global Catalogue of Microorganisms (GCM) 10K type strain sequencing project: providing services to taxonomists for standard genome sequencing and annotation.</title>
        <authorList>
            <consortium name="The Broad Institute Genomics Platform"/>
            <consortium name="The Broad Institute Genome Sequencing Center for Infectious Disease"/>
            <person name="Wu L."/>
            <person name="Ma J."/>
        </authorList>
    </citation>
    <scope>NUCLEOTIDE SEQUENCE [LARGE SCALE GENOMIC DNA]</scope>
    <source>
        <strain evidence="7">CGMCC 1.12989</strain>
    </source>
</reference>
<evidence type="ECO:0000256" key="4">
    <source>
        <dbReference type="SAM" id="Phobius"/>
    </source>
</evidence>
<evidence type="ECO:0000256" key="2">
    <source>
        <dbReference type="ARBA" id="ARBA00022989"/>
    </source>
</evidence>
<organism evidence="6 7">
    <name type="scientific">Novosphingobium tardum</name>
    <dbReference type="NCBI Taxonomy" id="1538021"/>
    <lineage>
        <taxon>Bacteria</taxon>
        <taxon>Pseudomonadati</taxon>
        <taxon>Pseudomonadota</taxon>
        <taxon>Alphaproteobacteria</taxon>
        <taxon>Sphingomonadales</taxon>
        <taxon>Sphingomonadaceae</taxon>
        <taxon>Novosphingobium</taxon>
    </lineage>
</organism>
<comment type="caution">
    <text evidence="6">The sequence shown here is derived from an EMBL/GenBank/DDBJ whole genome shotgun (WGS) entry which is preliminary data.</text>
</comment>
<feature type="domain" description="HIG1" evidence="5">
    <location>
        <begin position="1"/>
        <end position="76"/>
    </location>
</feature>
<evidence type="ECO:0000259" key="5">
    <source>
        <dbReference type="PROSITE" id="PS51503"/>
    </source>
</evidence>
<gene>
    <name evidence="6" type="ORF">ACFO0A_03525</name>
</gene>
<keyword evidence="2 4" id="KW-1133">Transmembrane helix</keyword>
<evidence type="ECO:0000256" key="1">
    <source>
        <dbReference type="ARBA" id="ARBA00022692"/>
    </source>
</evidence>
<proteinExistence type="predicted"/>
<protein>
    <recommendedName>
        <fullName evidence="5">HIG1 domain-containing protein</fullName>
    </recommendedName>
</protein>
<accession>A0ABV8RML1</accession>
<dbReference type="EMBL" id="JBHSDR010000003">
    <property type="protein sequence ID" value="MFC4294125.1"/>
    <property type="molecule type" value="Genomic_DNA"/>
</dbReference>
<dbReference type="RefSeq" id="WP_379537590.1">
    <property type="nucleotide sequence ID" value="NZ_JBHSDR010000003.1"/>
</dbReference>
<dbReference type="Proteomes" id="UP001595828">
    <property type="component" value="Unassembled WGS sequence"/>
</dbReference>
<keyword evidence="1 4" id="KW-0812">Transmembrane</keyword>
<evidence type="ECO:0000313" key="6">
    <source>
        <dbReference type="EMBL" id="MFC4294125.1"/>
    </source>
</evidence>
<keyword evidence="3 4" id="KW-0472">Membrane</keyword>
<sequence>MNTLLALVVVGFAIMAAISLVRGIIAFLQSTKEDLASGTEGGATPMQLKQNKMMFNRIKYQALAIIAVAVLMLFNR</sequence>
<dbReference type="PROSITE" id="PS51503">
    <property type="entry name" value="HIG1"/>
    <property type="match status" value="1"/>
</dbReference>